<dbReference type="Proteomes" id="UP001501598">
    <property type="component" value="Unassembled WGS sequence"/>
</dbReference>
<evidence type="ECO:0000313" key="2">
    <source>
        <dbReference type="EMBL" id="GAA4555376.1"/>
    </source>
</evidence>
<sequence>MSDDRSFMDKVLGRDEPARDDTGPVDTHDRRADSAVDTPAPRSPQDGPTSEDARDPGYDRPVDGTQDQRQAQRMRPADAPVDVRRDAEVDGGRERLHDQRQDAGGGTQGFRDGHQAADGSPTTGVTDTRPTSGAHATDDRRGSEWSEPGTGHGDGHDRVDHGTGHGRDGAHVGAHDQVGAHDRNGHGPDGSRDHGTSLVATDRAEEYRRRWETLKAGFVDEPRGAVKEADELVGRVLDDVAQLFARQRSELEADLRDEQASTEDLRQALGRYRSFFDRLLTV</sequence>
<keyword evidence="3" id="KW-1185">Reference proteome</keyword>
<feature type="region of interest" description="Disordered" evidence="1">
    <location>
        <begin position="1"/>
        <end position="201"/>
    </location>
</feature>
<name>A0ABP8RZ53_9PSEU</name>
<reference evidence="3" key="1">
    <citation type="journal article" date="2019" name="Int. J. Syst. Evol. Microbiol.">
        <title>The Global Catalogue of Microorganisms (GCM) 10K type strain sequencing project: providing services to taxonomists for standard genome sequencing and annotation.</title>
        <authorList>
            <consortium name="The Broad Institute Genomics Platform"/>
            <consortium name="The Broad Institute Genome Sequencing Center for Infectious Disease"/>
            <person name="Wu L."/>
            <person name="Ma J."/>
        </authorList>
    </citation>
    <scope>NUCLEOTIDE SEQUENCE [LARGE SCALE GENOMIC DNA]</scope>
    <source>
        <strain evidence="3">JCM 17906</strain>
    </source>
</reference>
<protein>
    <submittedName>
        <fullName evidence="2">Uncharacterized protein</fullName>
    </submittedName>
</protein>
<dbReference type="EMBL" id="BAABGT010000092">
    <property type="protein sequence ID" value="GAA4555376.1"/>
    <property type="molecule type" value="Genomic_DNA"/>
</dbReference>
<feature type="compositionally biased region" description="Basic and acidic residues" evidence="1">
    <location>
        <begin position="51"/>
        <end position="62"/>
    </location>
</feature>
<gene>
    <name evidence="2" type="ORF">GCM10023175_55480</name>
</gene>
<feature type="compositionally biased region" description="Polar residues" evidence="1">
    <location>
        <begin position="120"/>
        <end position="131"/>
    </location>
</feature>
<dbReference type="RefSeq" id="WP_345424866.1">
    <property type="nucleotide sequence ID" value="NZ_BAABGT010000092.1"/>
</dbReference>
<feature type="compositionally biased region" description="Basic and acidic residues" evidence="1">
    <location>
        <begin position="81"/>
        <end position="101"/>
    </location>
</feature>
<evidence type="ECO:0000256" key="1">
    <source>
        <dbReference type="SAM" id="MobiDB-lite"/>
    </source>
</evidence>
<proteinExistence type="predicted"/>
<comment type="caution">
    <text evidence="2">The sequence shown here is derived from an EMBL/GenBank/DDBJ whole genome shotgun (WGS) entry which is preliminary data.</text>
</comment>
<accession>A0ABP8RZ53</accession>
<organism evidence="2 3">
    <name type="scientific">Pseudonocardia xishanensis</name>
    <dbReference type="NCBI Taxonomy" id="630995"/>
    <lineage>
        <taxon>Bacteria</taxon>
        <taxon>Bacillati</taxon>
        <taxon>Actinomycetota</taxon>
        <taxon>Actinomycetes</taxon>
        <taxon>Pseudonocardiales</taxon>
        <taxon>Pseudonocardiaceae</taxon>
        <taxon>Pseudonocardia</taxon>
    </lineage>
</organism>
<evidence type="ECO:0000313" key="3">
    <source>
        <dbReference type="Proteomes" id="UP001501598"/>
    </source>
</evidence>
<feature type="compositionally biased region" description="Basic and acidic residues" evidence="1">
    <location>
        <begin position="1"/>
        <end position="34"/>
    </location>
</feature>
<feature type="compositionally biased region" description="Basic and acidic residues" evidence="1">
    <location>
        <begin position="153"/>
        <end position="195"/>
    </location>
</feature>